<feature type="transmembrane region" description="Helical" evidence="3">
    <location>
        <begin position="792"/>
        <end position="813"/>
    </location>
</feature>
<keyword evidence="3" id="KW-0812">Transmembrane</keyword>
<dbReference type="EMBL" id="CP019474">
    <property type="protein sequence ID" value="UQC79082.1"/>
    <property type="molecule type" value="Genomic_DNA"/>
</dbReference>
<evidence type="ECO:0000259" key="4">
    <source>
        <dbReference type="Pfam" id="PF07632"/>
    </source>
</evidence>
<protein>
    <recommendedName>
        <fullName evidence="8">Major facilitator superfamily transporter</fullName>
    </recommendedName>
</protein>
<evidence type="ECO:0000256" key="2">
    <source>
        <dbReference type="ARBA" id="ARBA00006727"/>
    </source>
</evidence>
<evidence type="ECO:0000313" key="7">
    <source>
        <dbReference type="Proteomes" id="UP000830671"/>
    </source>
</evidence>
<reference evidence="6" key="1">
    <citation type="journal article" date="2021" name="Mol. Plant Microbe Interact.">
        <title>Complete Genome Sequence of the Plant-Pathogenic Fungus Colletotrichum lupini.</title>
        <authorList>
            <person name="Baroncelli R."/>
            <person name="Pensec F."/>
            <person name="Da Lio D."/>
            <person name="Boufleur T."/>
            <person name="Vicente I."/>
            <person name="Sarrocco S."/>
            <person name="Picot A."/>
            <person name="Baraldi E."/>
            <person name="Sukno S."/>
            <person name="Thon M."/>
            <person name="Le Floch G."/>
        </authorList>
    </citation>
    <scope>NUCLEOTIDE SEQUENCE</scope>
    <source>
        <strain evidence="6">IMI 504893</strain>
    </source>
</reference>
<dbReference type="Gene3D" id="2.60.40.10">
    <property type="entry name" value="Immunoglobulins"/>
    <property type="match status" value="1"/>
</dbReference>
<feature type="transmembrane region" description="Helical" evidence="3">
    <location>
        <begin position="1026"/>
        <end position="1051"/>
    </location>
</feature>
<dbReference type="Gene3D" id="1.20.1250.20">
    <property type="entry name" value="MFS general substrate transporter like domains"/>
    <property type="match status" value="1"/>
</dbReference>
<sequence>MSPRHSYPGIPAVSTLATVNTEGSFSLRDMPPPFMTSVDLCFVPGVSTRLRDSIVKPKQHGSILALACWTPSSALESSSDIASVTKPRVFIFSDILNEPDDSMSLIRLLLYSNQLDIRGLCATTSTFLKTETHPEEMTRILQVYGTVVGNLNHHVSQTFQYSSSDVLLPLVSSGPKVYGMEALNTSLSEGAKQLIEKLQESSEPLYVSLWGGAGTLAQALKQIETDQSSEDAARLRSRLRVYAISDQDGTGSWIQARWPDIFYITSINGFNEFEGATWVGINTDDNGFANTTKIKNAWADENIRVGPLGSIYPQILYGMEGDSPSFLWLISNGLSVPDMPNLGSWGGRYTRVSEVDDFNWYGNAPDSVSLPSGSQYRSSQATIRRWRDAMQDDFAARMQWTLNNSVSAVAHPPQLSINGSIGTEVVRFDLSLNGSIILDAASTCDADHPGETSQLDFEWFGYPPPQGFGVQPSLTILPLTPPLGTDGIYSLNEAGFANVTLGPKVSISPPTEAGSATDGKEWHVVLQVRTKKGPYAIRRYKRVIITTLPSLVRDTTSIGWFTLYLIHFPLHQGSEELVQDWCAKRGKPCPALCAGQEITPVMNYRIRVFARWFSGVSPNSTTSSFNPISPYPEADPPLNYTNSRQSSIVEEEEEGFTYPDGGTTAWLQVLASHLINQIAWGYPSSYGVYQLYYTTTLSLPSSQASWIGSIQIFLTFGICALSGRLADAGYTRHAVIVGLFMAVMGTFLTSFCHAYWQIFLAQGLCTGLGMGIMFMPGITIVGSYFKRRKTLALSIVTTGTGLGSVTFPILLNYTMPHVGFAWAVRCQALMMLILGVIAIALMRPRLAPRKKGPLIEWGAFKERSYTCFAIGSFFVFLSLYFSLFYMNVFAREVIGLSFTESVSLLLILNSSGIPSRVLSGFLAGRYLGSINMFIISNVVVSGMYFAWIGVHTSPGLYVLSVFFGIANGFVQGVFTPALASLTVDPTKMGARFGMVATIVGVASLAGPPIAGAILDVSGGKYIWAQIWAAVITLLGVGSLFAARIAAVGNVLRAKGIDRRAAGDVKILLGQVID</sequence>
<feature type="transmembrane region" description="Helical" evidence="3">
    <location>
        <begin position="734"/>
        <end position="756"/>
    </location>
</feature>
<name>A0A9Q8SMB9_9PEZI</name>
<feature type="transmembrane region" description="Helical" evidence="3">
    <location>
        <begin position="819"/>
        <end position="842"/>
    </location>
</feature>
<feature type="domain" description="Cellulose-binding Sde182 C-terminal" evidence="5">
    <location>
        <begin position="436"/>
        <end position="546"/>
    </location>
</feature>
<evidence type="ECO:0000313" key="6">
    <source>
        <dbReference type="EMBL" id="UQC79082.1"/>
    </source>
</evidence>
<evidence type="ECO:0000256" key="3">
    <source>
        <dbReference type="SAM" id="Phobius"/>
    </source>
</evidence>
<dbReference type="Gene3D" id="3.90.245.10">
    <property type="entry name" value="Ribonucleoside hydrolase-like"/>
    <property type="match status" value="1"/>
</dbReference>
<dbReference type="Pfam" id="PF07632">
    <property type="entry name" value="Sde182_NH-like"/>
    <property type="match status" value="1"/>
</dbReference>
<evidence type="ECO:0000259" key="5">
    <source>
        <dbReference type="Pfam" id="PF21027"/>
    </source>
</evidence>
<comment type="similarity">
    <text evidence="2">Belongs to the major facilitator superfamily. Monocarboxylate porter (TC 2.A.1.13) family.</text>
</comment>
<dbReference type="InterPro" id="IPR036452">
    <property type="entry name" value="Ribo_hydro-like"/>
</dbReference>
<dbReference type="CDD" id="cd17352">
    <property type="entry name" value="MFS_MCT_SLC16"/>
    <property type="match status" value="1"/>
</dbReference>
<dbReference type="KEGG" id="clup:CLUP02_04561"/>
<dbReference type="AlphaFoldDB" id="A0A9Q8SMB9"/>
<dbReference type="SUPFAM" id="SSF103473">
    <property type="entry name" value="MFS general substrate transporter"/>
    <property type="match status" value="1"/>
</dbReference>
<evidence type="ECO:0008006" key="8">
    <source>
        <dbReference type="Google" id="ProtNLM"/>
    </source>
</evidence>
<feature type="transmembrane region" description="Helical" evidence="3">
    <location>
        <begin position="768"/>
        <end position="785"/>
    </location>
</feature>
<gene>
    <name evidence="6" type="ORF">CLUP02_04561</name>
</gene>
<proteinExistence type="inferred from homology"/>
<dbReference type="GO" id="GO:0016020">
    <property type="term" value="C:membrane"/>
    <property type="evidence" value="ECO:0007669"/>
    <property type="project" value="UniProtKB-SubCell"/>
</dbReference>
<keyword evidence="3" id="KW-0472">Membrane</keyword>
<feature type="transmembrane region" description="Helical" evidence="3">
    <location>
        <begin position="992"/>
        <end position="1014"/>
    </location>
</feature>
<dbReference type="InterPro" id="IPR013783">
    <property type="entry name" value="Ig-like_fold"/>
</dbReference>
<dbReference type="Pfam" id="PF07690">
    <property type="entry name" value="MFS_1"/>
    <property type="match status" value="1"/>
</dbReference>
<dbReference type="GeneID" id="73338582"/>
<feature type="transmembrane region" description="Helical" evidence="3">
    <location>
        <begin position="956"/>
        <end position="980"/>
    </location>
</feature>
<feature type="transmembrane region" description="Helical" evidence="3">
    <location>
        <begin position="704"/>
        <end position="722"/>
    </location>
</feature>
<dbReference type="GO" id="GO:0022857">
    <property type="term" value="F:transmembrane transporter activity"/>
    <property type="evidence" value="ECO:0007669"/>
    <property type="project" value="InterPro"/>
</dbReference>
<dbReference type="PANTHER" id="PTHR11360:SF130">
    <property type="entry name" value="MAJOR FACILITATOR SUPERFAMILY (MFS) PROFILE DOMAIN-CONTAINING PROTEIN-RELATED"/>
    <property type="match status" value="1"/>
</dbReference>
<dbReference type="RefSeq" id="XP_049140715.1">
    <property type="nucleotide sequence ID" value="XM_049283572.1"/>
</dbReference>
<dbReference type="InterPro" id="IPR011701">
    <property type="entry name" value="MFS"/>
</dbReference>
<keyword evidence="3" id="KW-1133">Transmembrane helix</keyword>
<dbReference type="GO" id="GO:0016799">
    <property type="term" value="F:hydrolase activity, hydrolyzing N-glycosyl compounds"/>
    <property type="evidence" value="ECO:0007669"/>
    <property type="project" value="InterPro"/>
</dbReference>
<dbReference type="InterPro" id="IPR050327">
    <property type="entry name" value="Proton-linked_MCT"/>
</dbReference>
<feature type="transmembrane region" description="Helical" evidence="3">
    <location>
        <begin position="863"/>
        <end position="883"/>
    </location>
</feature>
<feature type="transmembrane region" description="Helical" evidence="3">
    <location>
        <begin position="889"/>
        <end position="908"/>
    </location>
</feature>
<dbReference type="PANTHER" id="PTHR11360">
    <property type="entry name" value="MONOCARBOXYLATE TRANSPORTER"/>
    <property type="match status" value="1"/>
</dbReference>
<dbReference type="InterPro" id="IPR036259">
    <property type="entry name" value="MFS_trans_sf"/>
</dbReference>
<comment type="subcellular location">
    <subcellularLocation>
        <location evidence="1">Membrane</location>
        <topology evidence="1">Multi-pass membrane protein</topology>
    </subcellularLocation>
</comment>
<accession>A0A9Q8SMB9</accession>
<dbReference type="Proteomes" id="UP000830671">
    <property type="component" value="Chromosome 2"/>
</dbReference>
<keyword evidence="7" id="KW-1185">Reference proteome</keyword>
<feature type="transmembrane region" description="Helical" evidence="3">
    <location>
        <begin position="929"/>
        <end position="950"/>
    </location>
</feature>
<dbReference type="Pfam" id="PF21027">
    <property type="entry name" value="Sde0182_C"/>
    <property type="match status" value="1"/>
</dbReference>
<organism evidence="6 7">
    <name type="scientific">Colletotrichum lupini</name>
    <dbReference type="NCBI Taxonomy" id="145971"/>
    <lineage>
        <taxon>Eukaryota</taxon>
        <taxon>Fungi</taxon>
        <taxon>Dikarya</taxon>
        <taxon>Ascomycota</taxon>
        <taxon>Pezizomycotina</taxon>
        <taxon>Sordariomycetes</taxon>
        <taxon>Hypocreomycetidae</taxon>
        <taxon>Glomerellales</taxon>
        <taxon>Glomerellaceae</taxon>
        <taxon>Colletotrichum</taxon>
        <taxon>Colletotrichum acutatum species complex</taxon>
    </lineage>
</organism>
<dbReference type="InterPro" id="IPR011483">
    <property type="entry name" value="Sde182_NH-like"/>
</dbReference>
<feature type="domain" description="Cellulose-binding Sde182 nucleoside hydrolase-like" evidence="4">
    <location>
        <begin position="88"/>
        <end position="349"/>
    </location>
</feature>
<evidence type="ECO:0000256" key="1">
    <source>
        <dbReference type="ARBA" id="ARBA00004141"/>
    </source>
</evidence>
<dbReference type="InterPro" id="IPR048527">
    <property type="entry name" value="Sde182_C"/>
</dbReference>